<organism evidence="2 3">
    <name type="scientific">Brachionus plicatilis</name>
    <name type="common">Marine rotifer</name>
    <name type="synonym">Brachionus muelleri</name>
    <dbReference type="NCBI Taxonomy" id="10195"/>
    <lineage>
        <taxon>Eukaryota</taxon>
        <taxon>Metazoa</taxon>
        <taxon>Spiralia</taxon>
        <taxon>Gnathifera</taxon>
        <taxon>Rotifera</taxon>
        <taxon>Eurotatoria</taxon>
        <taxon>Monogononta</taxon>
        <taxon>Pseudotrocha</taxon>
        <taxon>Ploima</taxon>
        <taxon>Brachionidae</taxon>
        <taxon>Brachionus</taxon>
    </lineage>
</organism>
<dbReference type="Proteomes" id="UP000276133">
    <property type="component" value="Unassembled WGS sequence"/>
</dbReference>
<dbReference type="EMBL" id="REGN01011384">
    <property type="protein sequence ID" value="RMZ97490.1"/>
    <property type="molecule type" value="Genomic_DNA"/>
</dbReference>
<protein>
    <submittedName>
        <fullName evidence="2">Uncharacterized protein</fullName>
    </submittedName>
</protein>
<gene>
    <name evidence="2" type="ORF">BpHYR1_000235</name>
</gene>
<reference evidence="2 3" key="1">
    <citation type="journal article" date="2018" name="Sci. Rep.">
        <title>Genomic signatures of local adaptation to the degree of environmental predictability in rotifers.</title>
        <authorList>
            <person name="Franch-Gras L."/>
            <person name="Hahn C."/>
            <person name="Garcia-Roger E.M."/>
            <person name="Carmona M.J."/>
            <person name="Serra M."/>
            <person name="Gomez A."/>
        </authorList>
    </citation>
    <scope>NUCLEOTIDE SEQUENCE [LARGE SCALE GENOMIC DNA]</scope>
    <source>
        <strain evidence="2">HYR1</strain>
    </source>
</reference>
<sequence>MSVVNYGSYIAPSTESDRFLILSFGCQLCSYRVELIAHSAEPTPFVNGRFGSHILLLSNKSTASLLPQAIAKLKGDCPFVNIKILIVLRYLVFYVKYNNDSKHTSSLCTSYLTENDVFDDILEFEKTLTPEKCQNYINPLKKVIKIVIEKEAIKYFLQIYRNTTIRLGFAECSRRSFITLEAYGSLREHAMCKGVRPTIKSDISSDTVSFLQLSSDIDKYSFPISADAFGSAKLSSIKMFKYCIKNTFFGIFLLQSAPFSNNNLTTLISPAVTAKQRAGYGIEDNDGSAPLLNNKSIIFPSSLRLIRFGIFDIFIIQFNFVIFTHYISILFNQILIQMNLVSNYTCVRSKLGRLGTFTDYRAKIIHSTHMTNIFFFRLIYLCFKARDDTPENPLKFYSRINNRTYQLNFLNLLTLIIKSNIDQILAILQL</sequence>
<feature type="transmembrane region" description="Helical" evidence="1">
    <location>
        <begin position="305"/>
        <end position="331"/>
    </location>
</feature>
<evidence type="ECO:0000256" key="1">
    <source>
        <dbReference type="SAM" id="Phobius"/>
    </source>
</evidence>
<proteinExistence type="predicted"/>
<evidence type="ECO:0000313" key="3">
    <source>
        <dbReference type="Proteomes" id="UP000276133"/>
    </source>
</evidence>
<comment type="caution">
    <text evidence="2">The sequence shown here is derived from an EMBL/GenBank/DDBJ whole genome shotgun (WGS) entry which is preliminary data.</text>
</comment>
<evidence type="ECO:0000313" key="2">
    <source>
        <dbReference type="EMBL" id="RMZ97490.1"/>
    </source>
</evidence>
<keyword evidence="3" id="KW-1185">Reference proteome</keyword>
<dbReference type="AlphaFoldDB" id="A0A3M7PFI1"/>
<keyword evidence="1" id="KW-0472">Membrane</keyword>
<keyword evidence="1" id="KW-1133">Transmembrane helix</keyword>
<accession>A0A3M7PFI1</accession>
<keyword evidence="1" id="KW-0812">Transmembrane</keyword>
<name>A0A3M7PFI1_BRAPC</name>